<keyword evidence="4" id="KW-0479">Metal-binding</keyword>
<dbReference type="PROSITE" id="PS00723">
    <property type="entry name" value="POLYPRENYL_SYNTHASE_1"/>
    <property type="match status" value="1"/>
</dbReference>
<dbReference type="KEGG" id="vab:WPS_01980"/>
<evidence type="ECO:0000256" key="3">
    <source>
        <dbReference type="ARBA" id="ARBA00022679"/>
    </source>
</evidence>
<organism evidence="7 8">
    <name type="scientific">Vulcanimicrobium alpinum</name>
    <dbReference type="NCBI Taxonomy" id="3016050"/>
    <lineage>
        <taxon>Bacteria</taxon>
        <taxon>Bacillati</taxon>
        <taxon>Vulcanimicrobiota</taxon>
        <taxon>Vulcanimicrobiia</taxon>
        <taxon>Vulcanimicrobiales</taxon>
        <taxon>Vulcanimicrobiaceae</taxon>
        <taxon>Vulcanimicrobium</taxon>
    </lineage>
</organism>
<evidence type="ECO:0000256" key="1">
    <source>
        <dbReference type="ARBA" id="ARBA00001946"/>
    </source>
</evidence>
<dbReference type="SUPFAM" id="SSF48576">
    <property type="entry name" value="Terpenoid synthases"/>
    <property type="match status" value="1"/>
</dbReference>
<dbReference type="InterPro" id="IPR000092">
    <property type="entry name" value="Polyprenyl_synt"/>
</dbReference>
<name>A0AAN1XS66_UNVUL</name>
<dbReference type="Pfam" id="PF00348">
    <property type="entry name" value="polyprenyl_synt"/>
    <property type="match status" value="1"/>
</dbReference>
<dbReference type="Gene3D" id="1.10.600.10">
    <property type="entry name" value="Farnesyl Diphosphate Synthase"/>
    <property type="match status" value="1"/>
</dbReference>
<proteinExistence type="inferred from homology"/>
<evidence type="ECO:0000256" key="6">
    <source>
        <dbReference type="RuleBase" id="RU004466"/>
    </source>
</evidence>
<reference evidence="7 8" key="1">
    <citation type="journal article" date="2022" name="ISME Commun">
        <title>Vulcanimicrobium alpinus gen. nov. sp. nov., the first cultivated representative of the candidate phylum 'Eremiobacterota', is a metabolically versatile aerobic anoxygenic phototroph.</title>
        <authorList>
            <person name="Yabe S."/>
            <person name="Muto K."/>
            <person name="Abe K."/>
            <person name="Yokota A."/>
            <person name="Staudigel H."/>
            <person name="Tebo B.M."/>
        </authorList>
    </citation>
    <scope>NUCLEOTIDE SEQUENCE [LARGE SCALE GENOMIC DNA]</scope>
    <source>
        <strain evidence="7 8">WC8-2</strain>
    </source>
</reference>
<dbReference type="GO" id="GO:0046872">
    <property type="term" value="F:metal ion binding"/>
    <property type="evidence" value="ECO:0007669"/>
    <property type="project" value="UniProtKB-KW"/>
</dbReference>
<dbReference type="PANTHER" id="PTHR12001">
    <property type="entry name" value="GERANYLGERANYL PYROPHOSPHATE SYNTHASE"/>
    <property type="match status" value="1"/>
</dbReference>
<keyword evidence="8" id="KW-1185">Reference proteome</keyword>
<gene>
    <name evidence="7" type="ORF">WPS_01980</name>
</gene>
<comment type="similarity">
    <text evidence="2 6">Belongs to the FPP/GGPP synthase family.</text>
</comment>
<dbReference type="RefSeq" id="WP_317996002.1">
    <property type="nucleotide sequence ID" value="NZ_AP025523.1"/>
</dbReference>
<keyword evidence="5" id="KW-0460">Magnesium</keyword>
<keyword evidence="3 6" id="KW-0808">Transferase</keyword>
<dbReference type="InterPro" id="IPR033749">
    <property type="entry name" value="Polyprenyl_synt_CS"/>
</dbReference>
<accession>A0AAN1XS66</accession>
<dbReference type="PROSITE" id="PS00444">
    <property type="entry name" value="POLYPRENYL_SYNTHASE_2"/>
    <property type="match status" value="1"/>
</dbReference>
<dbReference type="EMBL" id="AP025523">
    <property type="protein sequence ID" value="BDE04922.1"/>
    <property type="molecule type" value="Genomic_DNA"/>
</dbReference>
<evidence type="ECO:0000256" key="5">
    <source>
        <dbReference type="ARBA" id="ARBA00022842"/>
    </source>
</evidence>
<dbReference type="Proteomes" id="UP001317532">
    <property type="component" value="Chromosome"/>
</dbReference>
<dbReference type="SFLD" id="SFLDS00005">
    <property type="entry name" value="Isoprenoid_Synthase_Type_I"/>
    <property type="match status" value="1"/>
</dbReference>
<dbReference type="InterPro" id="IPR008949">
    <property type="entry name" value="Isoprenoid_synthase_dom_sf"/>
</dbReference>
<dbReference type="GO" id="GO:0004659">
    <property type="term" value="F:prenyltransferase activity"/>
    <property type="evidence" value="ECO:0007669"/>
    <property type="project" value="InterPro"/>
</dbReference>
<evidence type="ECO:0000256" key="4">
    <source>
        <dbReference type="ARBA" id="ARBA00022723"/>
    </source>
</evidence>
<dbReference type="CDD" id="cd00685">
    <property type="entry name" value="Trans_IPPS_HT"/>
    <property type="match status" value="1"/>
</dbReference>
<dbReference type="PANTHER" id="PTHR12001:SF69">
    <property type="entry name" value="ALL TRANS-POLYPRENYL-DIPHOSPHATE SYNTHASE PDSS1"/>
    <property type="match status" value="1"/>
</dbReference>
<evidence type="ECO:0000313" key="8">
    <source>
        <dbReference type="Proteomes" id="UP001317532"/>
    </source>
</evidence>
<evidence type="ECO:0000313" key="7">
    <source>
        <dbReference type="EMBL" id="BDE04922.1"/>
    </source>
</evidence>
<protein>
    <submittedName>
        <fullName evidence="7">Farnesyltranstransferase</fullName>
    </submittedName>
</protein>
<dbReference type="AlphaFoldDB" id="A0AAN1XS66"/>
<sequence length="318" mass="34282">MLHRAQPGRDLYALVENFFRNDFQTENELITEAVRRMLDAGGKRLRPRFALLAAEAVGGDAAEHLRLAAFMELIHVATLIHDDVVDNADTRRGVNATAVDFGNRVSVLAGDYLFAWIFKNVTAEYAHPIPHVLSATLADITDGEVLQLRALGDLETTFANYVEVATKKTASLFAASAECGALAAGASPFAVKALRDFGTAYGIAFQMRDDLLDLTADEATLGKPVGNDLRERKMTVPLVLALESGDREFRSDVERFFAEDDDTRERIAGIVAGIGIHGGLAKTEAALAGYLERAKQSLAPLGNAPARTELAALADALL</sequence>
<comment type="cofactor">
    <cofactor evidence="1">
        <name>Mg(2+)</name>
        <dbReference type="ChEBI" id="CHEBI:18420"/>
    </cofactor>
</comment>
<evidence type="ECO:0000256" key="2">
    <source>
        <dbReference type="ARBA" id="ARBA00006706"/>
    </source>
</evidence>
<dbReference type="GO" id="GO:0008299">
    <property type="term" value="P:isoprenoid biosynthetic process"/>
    <property type="evidence" value="ECO:0007669"/>
    <property type="project" value="InterPro"/>
</dbReference>